<evidence type="ECO:0000313" key="1">
    <source>
        <dbReference type="EMBL" id="EMO39803.1"/>
    </source>
</evidence>
<accession>M6URA7</accession>
<evidence type="ECO:0000313" key="2">
    <source>
        <dbReference type="Proteomes" id="UP000012153"/>
    </source>
</evidence>
<reference evidence="1 2" key="1">
    <citation type="submission" date="2013-01" db="EMBL/GenBank/DDBJ databases">
        <authorList>
            <person name="Harkins D.M."/>
            <person name="Durkin A.S."/>
            <person name="Brinkac L.M."/>
            <person name="Haft D.H."/>
            <person name="Selengut J.D."/>
            <person name="Sanka R."/>
            <person name="DePew J."/>
            <person name="Purushe J."/>
            <person name="Matthias M.A."/>
            <person name="Vinetz J.M."/>
            <person name="Sutton G.G."/>
            <person name="Nierman W.C."/>
            <person name="Fouts D.E."/>
        </authorList>
    </citation>
    <scope>NUCLEOTIDE SEQUENCE [LARGE SCALE GENOMIC DNA]</scope>
    <source>
        <strain evidence="1 2">ZUN142</strain>
    </source>
</reference>
<gene>
    <name evidence="1" type="ORF">LEP1GSC186_3470</name>
</gene>
<dbReference type="Proteomes" id="UP000012153">
    <property type="component" value="Unassembled WGS sequence"/>
</dbReference>
<comment type="caution">
    <text evidence="1">The sequence shown here is derived from an EMBL/GenBank/DDBJ whole genome shotgun (WGS) entry which is preliminary data.</text>
</comment>
<sequence length="71" mass="8464">MIKKILLLILIFFNFCIADSERINCREELDRINFERDMLLTLLLSEGGKDKVTPEQYAFNRSLYLFKIIFS</sequence>
<dbReference type="EMBL" id="AHOP02000048">
    <property type="protein sequence ID" value="EMO39803.1"/>
    <property type="molecule type" value="Genomic_DNA"/>
</dbReference>
<protein>
    <submittedName>
        <fullName evidence="1">Uncharacterized protein</fullName>
    </submittedName>
</protein>
<organism evidence="1 2">
    <name type="scientific">Leptospira noguchii serovar Autumnalis str. ZUN142</name>
    <dbReference type="NCBI Taxonomy" id="1085540"/>
    <lineage>
        <taxon>Bacteria</taxon>
        <taxon>Pseudomonadati</taxon>
        <taxon>Spirochaetota</taxon>
        <taxon>Spirochaetia</taxon>
        <taxon>Leptospirales</taxon>
        <taxon>Leptospiraceae</taxon>
        <taxon>Leptospira</taxon>
    </lineage>
</organism>
<name>M6URA7_9LEPT</name>
<proteinExistence type="predicted"/>
<dbReference type="RefSeq" id="WP_004440262.1">
    <property type="nucleotide sequence ID" value="NZ_AHOP02000048.1"/>
</dbReference>
<dbReference type="AlphaFoldDB" id="M6URA7"/>